<proteinExistence type="predicted"/>
<dbReference type="GO" id="GO:0005524">
    <property type="term" value="F:ATP binding"/>
    <property type="evidence" value="ECO:0007669"/>
    <property type="project" value="InterPro"/>
</dbReference>
<dbReference type="Proteomes" id="UP000578077">
    <property type="component" value="Unassembled WGS sequence"/>
</dbReference>
<dbReference type="Gene3D" id="3.40.50.300">
    <property type="entry name" value="P-loop containing nucleotide triphosphate hydrolases"/>
    <property type="match status" value="1"/>
</dbReference>
<dbReference type="AlphaFoldDB" id="A0A841EC45"/>
<dbReference type="GO" id="GO:0022857">
    <property type="term" value="F:transmembrane transporter activity"/>
    <property type="evidence" value="ECO:0007669"/>
    <property type="project" value="TreeGrafter"/>
</dbReference>
<keyword evidence="4" id="KW-1185">Reference proteome</keyword>
<evidence type="ECO:0000259" key="2">
    <source>
        <dbReference type="Pfam" id="PF00005"/>
    </source>
</evidence>
<feature type="compositionally biased region" description="Low complexity" evidence="1">
    <location>
        <begin position="41"/>
        <end position="52"/>
    </location>
</feature>
<evidence type="ECO:0000313" key="4">
    <source>
        <dbReference type="Proteomes" id="UP000578077"/>
    </source>
</evidence>
<evidence type="ECO:0000256" key="1">
    <source>
        <dbReference type="SAM" id="MobiDB-lite"/>
    </source>
</evidence>
<organism evidence="3 4">
    <name type="scientific">Streptomonospora salina</name>
    <dbReference type="NCBI Taxonomy" id="104205"/>
    <lineage>
        <taxon>Bacteria</taxon>
        <taxon>Bacillati</taxon>
        <taxon>Actinomycetota</taxon>
        <taxon>Actinomycetes</taxon>
        <taxon>Streptosporangiales</taxon>
        <taxon>Nocardiopsidaceae</taxon>
        <taxon>Streptomonospora</taxon>
    </lineage>
</organism>
<protein>
    <submittedName>
        <fullName evidence="3">ABC-type lipoprotein export system ATPase subunit</fullName>
    </submittedName>
</protein>
<dbReference type="PANTHER" id="PTHR24220">
    <property type="entry name" value="IMPORT ATP-BINDING PROTEIN"/>
    <property type="match status" value="1"/>
</dbReference>
<dbReference type="GO" id="GO:0016887">
    <property type="term" value="F:ATP hydrolysis activity"/>
    <property type="evidence" value="ECO:0007669"/>
    <property type="project" value="InterPro"/>
</dbReference>
<feature type="domain" description="ABC transporter" evidence="2">
    <location>
        <begin position="3"/>
        <end position="32"/>
    </location>
</feature>
<accession>A0A841EC45</accession>
<comment type="caution">
    <text evidence="3">The sequence shown here is derived from an EMBL/GenBank/DDBJ whole genome shotgun (WGS) entry which is preliminary data.</text>
</comment>
<gene>
    <name evidence="3" type="ORF">HNR25_002640</name>
</gene>
<dbReference type="Pfam" id="PF00005">
    <property type="entry name" value="ABC_tran"/>
    <property type="match status" value="1"/>
</dbReference>
<sequence length="52" mass="5476">MIHHLSGGEQQRVALARLMVERPSVVLADEPTGALDAGNGDTVVDVDTPTHV</sequence>
<dbReference type="EMBL" id="JACHLY010000001">
    <property type="protein sequence ID" value="MBB5998889.1"/>
    <property type="molecule type" value="Genomic_DNA"/>
</dbReference>
<name>A0A841EC45_9ACTN</name>
<reference evidence="3 4" key="1">
    <citation type="submission" date="2020-08" db="EMBL/GenBank/DDBJ databases">
        <title>Sequencing the genomes of 1000 actinobacteria strains.</title>
        <authorList>
            <person name="Klenk H.-P."/>
        </authorList>
    </citation>
    <scope>NUCLEOTIDE SEQUENCE [LARGE SCALE GENOMIC DNA]</scope>
    <source>
        <strain evidence="3 4">DSM 44593</strain>
    </source>
</reference>
<dbReference type="SUPFAM" id="SSF52540">
    <property type="entry name" value="P-loop containing nucleoside triphosphate hydrolases"/>
    <property type="match status" value="1"/>
</dbReference>
<dbReference type="InterPro" id="IPR003439">
    <property type="entry name" value="ABC_transporter-like_ATP-bd"/>
</dbReference>
<dbReference type="InterPro" id="IPR015854">
    <property type="entry name" value="ABC_transpr_LolD-like"/>
</dbReference>
<feature type="region of interest" description="Disordered" evidence="1">
    <location>
        <begin position="31"/>
        <end position="52"/>
    </location>
</feature>
<evidence type="ECO:0000313" key="3">
    <source>
        <dbReference type="EMBL" id="MBB5998889.1"/>
    </source>
</evidence>
<dbReference type="InterPro" id="IPR027417">
    <property type="entry name" value="P-loop_NTPase"/>
</dbReference>
<dbReference type="GO" id="GO:0005886">
    <property type="term" value="C:plasma membrane"/>
    <property type="evidence" value="ECO:0007669"/>
    <property type="project" value="TreeGrafter"/>
</dbReference>
<keyword evidence="3" id="KW-0449">Lipoprotein</keyword>